<keyword evidence="2" id="KW-1185">Reference proteome</keyword>
<dbReference type="EMBL" id="JAWDJX010000050">
    <property type="protein sequence ID" value="KAK3048299.1"/>
    <property type="molecule type" value="Genomic_DNA"/>
</dbReference>
<dbReference type="Proteomes" id="UP001271007">
    <property type="component" value="Unassembled WGS sequence"/>
</dbReference>
<gene>
    <name evidence="1" type="ORF">LTR09_010292</name>
</gene>
<dbReference type="AlphaFoldDB" id="A0AAJ0G551"/>
<evidence type="ECO:0000313" key="2">
    <source>
        <dbReference type="Proteomes" id="UP001271007"/>
    </source>
</evidence>
<organism evidence="1 2">
    <name type="scientific">Extremus antarcticus</name>
    <dbReference type="NCBI Taxonomy" id="702011"/>
    <lineage>
        <taxon>Eukaryota</taxon>
        <taxon>Fungi</taxon>
        <taxon>Dikarya</taxon>
        <taxon>Ascomycota</taxon>
        <taxon>Pezizomycotina</taxon>
        <taxon>Dothideomycetes</taxon>
        <taxon>Dothideomycetidae</taxon>
        <taxon>Mycosphaerellales</taxon>
        <taxon>Extremaceae</taxon>
        <taxon>Extremus</taxon>
    </lineage>
</organism>
<name>A0AAJ0G551_9PEZI</name>
<protein>
    <submittedName>
        <fullName evidence="1">Uncharacterized protein</fullName>
    </submittedName>
</protein>
<comment type="caution">
    <text evidence="1">The sequence shown here is derived from an EMBL/GenBank/DDBJ whole genome shotgun (WGS) entry which is preliminary data.</text>
</comment>
<reference evidence="1" key="1">
    <citation type="submission" date="2023-04" db="EMBL/GenBank/DDBJ databases">
        <title>Black Yeasts Isolated from many extreme environments.</title>
        <authorList>
            <person name="Coleine C."/>
            <person name="Stajich J.E."/>
            <person name="Selbmann L."/>
        </authorList>
    </citation>
    <scope>NUCLEOTIDE SEQUENCE</scope>
    <source>
        <strain evidence="1">CCFEE 5312</strain>
    </source>
</reference>
<accession>A0AAJ0G551</accession>
<evidence type="ECO:0000313" key="1">
    <source>
        <dbReference type="EMBL" id="KAK3048299.1"/>
    </source>
</evidence>
<proteinExistence type="predicted"/>
<sequence length="150" mass="17279">MTQFNLNFEAKGEDMRIQTTLQYARMIFDYLWTLSGSLPFVVDGDDIVWRADGVKDGLCKGLGLDSTRIHESWEPTPDEERPSNEYIWQFTKVAHESTGIQQLPSQPTIPSIEKAFEGWSQSYGSEVASHLRCLVEAETPHYEYLQRFKI</sequence>